<evidence type="ECO:0000256" key="3">
    <source>
        <dbReference type="ARBA" id="ARBA00023121"/>
    </source>
</evidence>
<protein>
    <recommendedName>
        <fullName evidence="5">Bifunctional inhibitor/plant lipid transfer protein/seed storage helical domain-containing protein</fullName>
    </recommendedName>
</protein>
<dbReference type="AlphaFoldDB" id="A0AA88UP29"/>
<comment type="caution">
    <text evidence="6">The sequence shown here is derived from an EMBL/GenBank/DDBJ whole genome shotgun (WGS) entry which is preliminary data.</text>
</comment>
<dbReference type="CDD" id="cd01960">
    <property type="entry name" value="nsLTP1"/>
    <property type="match status" value="1"/>
</dbReference>
<dbReference type="InterPro" id="IPR000528">
    <property type="entry name" value="Plant_nsLTP"/>
</dbReference>
<evidence type="ECO:0000313" key="6">
    <source>
        <dbReference type="EMBL" id="KAK2992219.1"/>
    </source>
</evidence>
<dbReference type="EMBL" id="JAVXUO010000425">
    <property type="protein sequence ID" value="KAK2992219.1"/>
    <property type="molecule type" value="Genomic_DNA"/>
</dbReference>
<dbReference type="GO" id="GO:0008289">
    <property type="term" value="F:lipid binding"/>
    <property type="evidence" value="ECO:0007669"/>
    <property type="project" value="UniProtKB-KW"/>
</dbReference>
<evidence type="ECO:0000256" key="4">
    <source>
        <dbReference type="SAM" id="SignalP"/>
    </source>
</evidence>
<dbReference type="GO" id="GO:0006869">
    <property type="term" value="P:lipid transport"/>
    <property type="evidence" value="ECO:0007669"/>
    <property type="project" value="InterPro"/>
</dbReference>
<proteinExistence type="inferred from homology"/>
<evidence type="ECO:0000313" key="7">
    <source>
        <dbReference type="Proteomes" id="UP001187471"/>
    </source>
</evidence>
<name>A0AA88UP29_9ASTE</name>
<reference evidence="6" key="1">
    <citation type="submission" date="2022-12" db="EMBL/GenBank/DDBJ databases">
        <title>Draft genome assemblies for two species of Escallonia (Escalloniales).</title>
        <authorList>
            <person name="Chanderbali A."/>
            <person name="Dervinis C."/>
            <person name="Anghel I."/>
            <person name="Soltis D."/>
            <person name="Soltis P."/>
            <person name="Zapata F."/>
        </authorList>
    </citation>
    <scope>NUCLEOTIDE SEQUENCE</scope>
    <source>
        <strain evidence="6">UCBG92.1500</strain>
        <tissue evidence="6">Leaf</tissue>
    </source>
</reference>
<dbReference type="Gene3D" id="1.10.110.10">
    <property type="entry name" value="Plant lipid-transfer and hydrophobic proteins"/>
    <property type="match status" value="1"/>
</dbReference>
<dbReference type="Pfam" id="PF14368">
    <property type="entry name" value="LTP_2"/>
    <property type="match status" value="1"/>
</dbReference>
<feature type="signal peptide" evidence="4">
    <location>
        <begin position="1"/>
        <end position="24"/>
    </location>
</feature>
<keyword evidence="4" id="KW-0732">Signal</keyword>
<feature type="chain" id="PRO_5041659933" description="Bifunctional inhibitor/plant lipid transfer protein/seed storage helical domain-containing protein" evidence="4">
    <location>
        <begin position="25"/>
        <end position="149"/>
    </location>
</feature>
<evidence type="ECO:0000256" key="1">
    <source>
        <dbReference type="ARBA" id="ARBA00009748"/>
    </source>
</evidence>
<evidence type="ECO:0000259" key="5">
    <source>
        <dbReference type="SMART" id="SM00499"/>
    </source>
</evidence>
<dbReference type="SUPFAM" id="SSF47699">
    <property type="entry name" value="Bifunctional inhibitor/lipid-transfer protein/seed storage 2S albumin"/>
    <property type="match status" value="1"/>
</dbReference>
<gene>
    <name evidence="6" type="ORF">RJ640_005706</name>
</gene>
<dbReference type="InterPro" id="IPR016140">
    <property type="entry name" value="Bifunc_inhib/LTP/seed_store"/>
</dbReference>
<feature type="domain" description="Bifunctional inhibitor/plant lipid transfer protein/seed storage helical" evidence="5">
    <location>
        <begin position="33"/>
        <end position="118"/>
    </location>
</feature>
<keyword evidence="7" id="KW-1185">Reference proteome</keyword>
<organism evidence="6 7">
    <name type="scientific">Escallonia rubra</name>
    <dbReference type="NCBI Taxonomy" id="112253"/>
    <lineage>
        <taxon>Eukaryota</taxon>
        <taxon>Viridiplantae</taxon>
        <taxon>Streptophyta</taxon>
        <taxon>Embryophyta</taxon>
        <taxon>Tracheophyta</taxon>
        <taxon>Spermatophyta</taxon>
        <taxon>Magnoliopsida</taxon>
        <taxon>eudicotyledons</taxon>
        <taxon>Gunneridae</taxon>
        <taxon>Pentapetalae</taxon>
        <taxon>asterids</taxon>
        <taxon>campanulids</taxon>
        <taxon>Escalloniales</taxon>
        <taxon>Escalloniaceae</taxon>
        <taxon>Escallonia</taxon>
    </lineage>
</organism>
<keyword evidence="2" id="KW-0813">Transport</keyword>
<dbReference type="PRINTS" id="PR00382">
    <property type="entry name" value="LIPIDTRNSFER"/>
</dbReference>
<keyword evidence="3" id="KW-0446">Lipid-binding</keyword>
<sequence>MAKGVKMGCTLWVVTLLVLALITASPTNAVMQCNEAMRRILACQTFVMGGATRPSAECCAGAQYLDRIAAASQPDRQAICECFKSAAHSLPVNVGKARELPELCNLDSGITIDPNVDCSHMTRFISFIDLCDVQDMKNAGNPLRSLRME</sequence>
<accession>A0AA88UP29</accession>
<dbReference type="InterPro" id="IPR036312">
    <property type="entry name" value="Bifun_inhib/LTP/seed_sf"/>
</dbReference>
<evidence type="ECO:0000256" key="2">
    <source>
        <dbReference type="ARBA" id="ARBA00022448"/>
    </source>
</evidence>
<dbReference type="SMART" id="SM00499">
    <property type="entry name" value="AAI"/>
    <property type="match status" value="1"/>
</dbReference>
<dbReference type="PROSITE" id="PS00597">
    <property type="entry name" value="PLANT_LTP"/>
    <property type="match status" value="1"/>
</dbReference>
<comment type="similarity">
    <text evidence="1">Belongs to the plant LTP family.</text>
</comment>
<dbReference type="PANTHER" id="PTHR33076">
    <property type="entry name" value="NON-SPECIFIC LIPID-TRANSFER PROTEIN 2-RELATED"/>
    <property type="match status" value="1"/>
</dbReference>
<dbReference type="Proteomes" id="UP001187471">
    <property type="component" value="Unassembled WGS sequence"/>
</dbReference>